<dbReference type="EMBL" id="DS547099">
    <property type="protein sequence ID" value="EDR09572.1"/>
    <property type="molecule type" value="Genomic_DNA"/>
</dbReference>
<feature type="compositionally biased region" description="Low complexity" evidence="2">
    <location>
        <begin position="693"/>
        <end position="725"/>
    </location>
</feature>
<feature type="coiled-coil region" evidence="1">
    <location>
        <begin position="813"/>
        <end position="858"/>
    </location>
</feature>
<feature type="compositionally biased region" description="Low complexity" evidence="2">
    <location>
        <begin position="1026"/>
        <end position="1038"/>
    </location>
</feature>
<accession>B0D716</accession>
<keyword evidence="1" id="KW-0175">Coiled coil</keyword>
<dbReference type="RefSeq" id="XP_001879921.1">
    <property type="nucleotide sequence ID" value="XM_001879886.1"/>
</dbReference>
<evidence type="ECO:0000256" key="1">
    <source>
        <dbReference type="SAM" id="Coils"/>
    </source>
</evidence>
<feature type="region of interest" description="Disordered" evidence="2">
    <location>
        <begin position="1026"/>
        <end position="1141"/>
    </location>
</feature>
<organism evidence="4">
    <name type="scientific">Laccaria bicolor (strain S238N-H82 / ATCC MYA-4686)</name>
    <name type="common">Bicoloured deceiver</name>
    <name type="synonym">Laccaria laccata var. bicolor</name>
    <dbReference type="NCBI Taxonomy" id="486041"/>
    <lineage>
        <taxon>Eukaryota</taxon>
        <taxon>Fungi</taxon>
        <taxon>Dikarya</taxon>
        <taxon>Basidiomycota</taxon>
        <taxon>Agaricomycotina</taxon>
        <taxon>Agaricomycetes</taxon>
        <taxon>Agaricomycetidae</taxon>
        <taxon>Agaricales</taxon>
        <taxon>Agaricineae</taxon>
        <taxon>Hydnangiaceae</taxon>
        <taxon>Laccaria</taxon>
    </lineage>
</organism>
<feature type="compositionally biased region" description="Basic residues" evidence="2">
    <location>
        <begin position="1094"/>
        <end position="1103"/>
    </location>
</feature>
<dbReference type="InParanoid" id="B0D716"/>
<keyword evidence="4" id="KW-1185">Reference proteome</keyword>
<feature type="region of interest" description="Disordered" evidence="2">
    <location>
        <begin position="690"/>
        <end position="727"/>
    </location>
</feature>
<dbReference type="AlphaFoldDB" id="B0D716"/>
<feature type="compositionally biased region" description="Polar residues" evidence="2">
    <location>
        <begin position="1123"/>
        <end position="1133"/>
    </location>
</feature>
<evidence type="ECO:0000256" key="2">
    <source>
        <dbReference type="SAM" id="MobiDB-lite"/>
    </source>
</evidence>
<gene>
    <name evidence="3" type="ORF">LACBIDRAFT_326019</name>
</gene>
<dbReference type="HOGENOM" id="CLU_279277_0_0_1"/>
<proteinExistence type="predicted"/>
<reference evidence="3 4" key="1">
    <citation type="journal article" date="2008" name="Nature">
        <title>The genome of Laccaria bicolor provides insights into mycorrhizal symbiosis.</title>
        <authorList>
            <person name="Martin F."/>
            <person name="Aerts A."/>
            <person name="Ahren D."/>
            <person name="Brun A."/>
            <person name="Danchin E.G.J."/>
            <person name="Duchaussoy F."/>
            <person name="Gibon J."/>
            <person name="Kohler A."/>
            <person name="Lindquist E."/>
            <person name="Pereda V."/>
            <person name="Salamov A."/>
            <person name="Shapiro H.J."/>
            <person name="Wuyts J."/>
            <person name="Blaudez D."/>
            <person name="Buee M."/>
            <person name="Brokstein P."/>
            <person name="Canbaeck B."/>
            <person name="Cohen D."/>
            <person name="Courty P.E."/>
            <person name="Coutinho P.M."/>
            <person name="Delaruelle C."/>
            <person name="Detter J.C."/>
            <person name="Deveau A."/>
            <person name="DiFazio S."/>
            <person name="Duplessis S."/>
            <person name="Fraissinet-Tachet L."/>
            <person name="Lucic E."/>
            <person name="Frey-Klett P."/>
            <person name="Fourrey C."/>
            <person name="Feussner I."/>
            <person name="Gay G."/>
            <person name="Grimwood J."/>
            <person name="Hoegger P.J."/>
            <person name="Jain P."/>
            <person name="Kilaru S."/>
            <person name="Labbe J."/>
            <person name="Lin Y.C."/>
            <person name="Legue V."/>
            <person name="Le Tacon F."/>
            <person name="Marmeisse R."/>
            <person name="Melayah D."/>
            <person name="Montanini B."/>
            <person name="Muratet M."/>
            <person name="Nehls U."/>
            <person name="Niculita-Hirzel H."/>
            <person name="Oudot-Le Secq M.P."/>
            <person name="Peter M."/>
            <person name="Quesneville H."/>
            <person name="Rajashekar B."/>
            <person name="Reich M."/>
            <person name="Rouhier N."/>
            <person name="Schmutz J."/>
            <person name="Yin T."/>
            <person name="Chalot M."/>
            <person name="Henrissat B."/>
            <person name="Kuees U."/>
            <person name="Lucas S."/>
            <person name="Van de Peer Y."/>
            <person name="Podila G.K."/>
            <person name="Polle A."/>
            <person name="Pukkila P.J."/>
            <person name="Richardson P.M."/>
            <person name="Rouze P."/>
            <person name="Sanders I.R."/>
            <person name="Stajich J.E."/>
            <person name="Tunlid A."/>
            <person name="Tuskan G."/>
            <person name="Grigoriev I.V."/>
        </authorList>
    </citation>
    <scope>NUCLEOTIDE SEQUENCE [LARGE SCALE GENOMIC DNA]</scope>
    <source>
        <strain evidence="4">S238N-H82 / ATCC MYA-4686</strain>
    </source>
</reference>
<dbReference type="GeneID" id="6075399"/>
<evidence type="ECO:0000313" key="3">
    <source>
        <dbReference type="EMBL" id="EDR09572.1"/>
    </source>
</evidence>
<protein>
    <submittedName>
        <fullName evidence="3">Predicted protein</fullName>
    </submittedName>
</protein>
<feature type="compositionally biased region" description="Low complexity" evidence="2">
    <location>
        <begin position="991"/>
        <end position="1006"/>
    </location>
</feature>
<evidence type="ECO:0000313" key="4">
    <source>
        <dbReference type="Proteomes" id="UP000001194"/>
    </source>
</evidence>
<feature type="region of interest" description="Disordered" evidence="2">
    <location>
        <begin position="945"/>
        <end position="1006"/>
    </location>
</feature>
<dbReference type="KEGG" id="lbc:LACBIDRAFT_326019"/>
<sequence length="1141" mass="124099">MSSKGMFHSSSDMDPLDGITCQCGRFVPYKLCQSDVNGNKGRPIAICQGPNSKGKRCNTFRWKKGYSKSPSSSPTVTTPPLFPALSQAFGSTGFFPATYSKSLSSLPPATAPALSFPLLWQASRSTTSFPATSQAISGSVFVTTAPPGIPQCPTRGCGQTRIAPDCQHRLCRKHCISNGGCTSKTHTGPRSAKTCTGSYSASPPATTVQPVHVRMPTLPLPPMAASSHKGKILIASPSDANARMSPDVDILDALPNPRFRSHMPPIFTSQWKREQELAEEQRRVESEQKPCAAQVKHTVIVYAWAEDLKPATVEEFQEGLLTFTWPYFPLSTSVLSMLSLNDPATHVQLYCQALGTWVNINVGHVIELKEGARVFLKPSHVVNYPDFDRLLKPESTPHLQYKLTEEHRELHDRYRSKGKAFGKAKVVDVSTSSSEDGGNDNGKLPHSQCQFHKQTLPPSFFQLSPSPLDATEPPNNIIELSSNDCSSGHSQAIQKRRAKGQLKKNLVLRFPTNPTDPIVWDSATLQQAIDDEEFEPPKTTDRYVKEARWLERDEKEAGASQKKGGKGGKWGPFYWGRHDQLDFDGLVSFEYAYDPERNPIDENGIRRYLVADVFATPCTKCTAMKKPCFFASGELTPLGRSAIDEQDLNKACAPCKESRHKCPGHSRLRQWTIIDNPFYKDGLLYKEAKKSTPKPAVPKATAPKKATPKLVAPKAAAPTPAPKQVAPKREAPVVVKVAGPSKPQVKGIVPNSPCPMLSEMSLLDSTLNAKPKAQPSIALPSDSAPTEIGKSLQMKSNHPTDQFNCPARTEDHIITLEKQCRRLAAQVEETREKLDGVIKEWKEDMAELLLKLKKMEQLVTSTKDWTTQKVIFAMESLFLLGNGIHAALLELVTKMTDLPEEMGTLVLVESDDSVTKVKELLERAKPKWEEMIQVLEARLPCAQDFQRGQSTSPPTDAGPRSPGAADVIHTAPTVTDAAPHSPGTAYGTDMAPTIAPSTPAPASNAPSRLHLPIAAKQQSVVATATAGVAPAAPSSPTAPNTEGVELTPVEVGPGSPLTAIGSRPTSPLSGDERNMSTGRKRKADEEVDADITRKKLASNRKKGPLSAPQRRQPTHGKAPDSVNPATAGQSSKLDTIIEEDL</sequence>
<name>B0D716_LACBS</name>
<dbReference type="Proteomes" id="UP000001194">
    <property type="component" value="Unassembled WGS sequence"/>
</dbReference>
<dbReference type="OrthoDB" id="3050590at2759"/>